<dbReference type="Pfam" id="PF00440">
    <property type="entry name" value="TetR_N"/>
    <property type="match status" value="1"/>
</dbReference>
<sequence length="228" mass="24949">MTVGSWLIAASFVVPECHMGRRYHEGMAIPYESTGRIQQKTRTREALVAATRALLAEGVEPTVEQAAAAARISRTTAYRYFPGQRELLLAAHPEIDRTSLLPADAPADVERRLDLVVRELARINLDWEPQLRAALRLSLEAGRSGEPPVLRGGRAIGWIEDALGPLRDTHPGIDVRRLAVAIRAAAGIEALVWLTDVAGVGRAELADLASWSARALLRAARAEDERRD</sequence>
<dbReference type="Proteomes" id="UP000652013">
    <property type="component" value="Unassembled WGS sequence"/>
</dbReference>
<evidence type="ECO:0000313" key="4">
    <source>
        <dbReference type="EMBL" id="GIJ00717.1"/>
    </source>
</evidence>
<dbReference type="PROSITE" id="PS50977">
    <property type="entry name" value="HTH_TETR_2"/>
    <property type="match status" value="1"/>
</dbReference>
<feature type="DNA-binding region" description="H-T-H motif" evidence="2">
    <location>
        <begin position="62"/>
        <end position="81"/>
    </location>
</feature>
<dbReference type="SUPFAM" id="SSF46689">
    <property type="entry name" value="Homeodomain-like"/>
    <property type="match status" value="1"/>
</dbReference>
<dbReference type="EMBL" id="BOOY01000001">
    <property type="protein sequence ID" value="GIJ00717.1"/>
    <property type="molecule type" value="Genomic_DNA"/>
</dbReference>
<dbReference type="GO" id="GO:0003677">
    <property type="term" value="F:DNA binding"/>
    <property type="evidence" value="ECO:0007669"/>
    <property type="project" value="UniProtKB-UniRule"/>
</dbReference>
<feature type="domain" description="HTH tetR-type" evidence="3">
    <location>
        <begin position="41"/>
        <end position="99"/>
    </location>
</feature>
<dbReference type="AlphaFoldDB" id="A0A8J4DFK1"/>
<dbReference type="InterPro" id="IPR009057">
    <property type="entry name" value="Homeodomain-like_sf"/>
</dbReference>
<reference evidence="4" key="1">
    <citation type="submission" date="2021-01" db="EMBL/GenBank/DDBJ databases">
        <title>Whole genome shotgun sequence of Spirilliplanes yamanashiensis NBRC 15828.</title>
        <authorList>
            <person name="Komaki H."/>
            <person name="Tamura T."/>
        </authorList>
    </citation>
    <scope>NUCLEOTIDE SEQUENCE</scope>
    <source>
        <strain evidence="4">NBRC 15828</strain>
    </source>
</reference>
<gene>
    <name evidence="4" type="ORF">Sya03_00690</name>
</gene>
<accession>A0A8J4DFK1</accession>
<proteinExistence type="predicted"/>
<organism evidence="4 5">
    <name type="scientific">Spirilliplanes yamanashiensis</name>
    <dbReference type="NCBI Taxonomy" id="42233"/>
    <lineage>
        <taxon>Bacteria</taxon>
        <taxon>Bacillati</taxon>
        <taxon>Actinomycetota</taxon>
        <taxon>Actinomycetes</taxon>
        <taxon>Micromonosporales</taxon>
        <taxon>Micromonosporaceae</taxon>
        <taxon>Spirilliplanes</taxon>
    </lineage>
</organism>
<protein>
    <recommendedName>
        <fullName evidence="3">HTH tetR-type domain-containing protein</fullName>
    </recommendedName>
</protein>
<evidence type="ECO:0000256" key="2">
    <source>
        <dbReference type="PROSITE-ProRule" id="PRU00335"/>
    </source>
</evidence>
<evidence type="ECO:0000256" key="1">
    <source>
        <dbReference type="ARBA" id="ARBA00023125"/>
    </source>
</evidence>
<name>A0A8J4DFK1_9ACTN</name>
<keyword evidence="5" id="KW-1185">Reference proteome</keyword>
<evidence type="ECO:0000259" key="3">
    <source>
        <dbReference type="PROSITE" id="PS50977"/>
    </source>
</evidence>
<dbReference type="InterPro" id="IPR001647">
    <property type="entry name" value="HTH_TetR"/>
</dbReference>
<evidence type="ECO:0000313" key="5">
    <source>
        <dbReference type="Proteomes" id="UP000652013"/>
    </source>
</evidence>
<dbReference type="Gene3D" id="1.10.357.10">
    <property type="entry name" value="Tetracycline Repressor, domain 2"/>
    <property type="match status" value="1"/>
</dbReference>
<comment type="caution">
    <text evidence="4">The sequence shown here is derived from an EMBL/GenBank/DDBJ whole genome shotgun (WGS) entry which is preliminary data.</text>
</comment>
<keyword evidence="1 2" id="KW-0238">DNA-binding</keyword>